<organism evidence="3 4">
    <name type="scientific">Colletotrichum siamense</name>
    <name type="common">Anthracnose fungus</name>
    <dbReference type="NCBI Taxonomy" id="690259"/>
    <lineage>
        <taxon>Eukaryota</taxon>
        <taxon>Fungi</taxon>
        <taxon>Dikarya</taxon>
        <taxon>Ascomycota</taxon>
        <taxon>Pezizomycotina</taxon>
        <taxon>Sordariomycetes</taxon>
        <taxon>Hypocreomycetidae</taxon>
        <taxon>Glomerellales</taxon>
        <taxon>Glomerellaceae</taxon>
        <taxon>Colletotrichum</taxon>
        <taxon>Colletotrichum gloeosporioides species complex</taxon>
    </lineage>
</organism>
<feature type="transmembrane region" description="Helical" evidence="2">
    <location>
        <begin position="228"/>
        <end position="252"/>
    </location>
</feature>
<dbReference type="Proteomes" id="UP000711996">
    <property type="component" value="Unassembled WGS sequence"/>
</dbReference>
<comment type="caution">
    <text evidence="3">The sequence shown here is derived from an EMBL/GenBank/DDBJ whole genome shotgun (WGS) entry which is preliminary data.</text>
</comment>
<sequence length="324" mass="35288">MASSTQVYTTATTTHWSVTKGQKLSRVYELAPQTTPFSATDSVCSIVPKGIRCEGKANEVTPRTICWGLQFVEETTTSFPTQCFPKTYTNIFKPFDDFDDVTSLAYPGTACISDWTAACTKTLDLTSSQRYVQVWCCPPGWNCYDPPTGKADTRDCYSIVSTPTDIWFYPIVTTGRSDSTITTSWTKVPLTDLPNQGPIEVHHPVFPLEVRIPTQDNKTEASGLSTGAIAGTAVGVIVAVLALVGGGLFVCLRKRKQKGAARISQIAAGERDIHQRGYDNKQELSGDHAHETIELSKTSPPPVELSSQTRATEVEGTVRPVELA</sequence>
<keyword evidence="2" id="KW-0812">Transmembrane</keyword>
<keyword evidence="4" id="KW-1185">Reference proteome</keyword>
<dbReference type="CDD" id="cd12087">
    <property type="entry name" value="TM_EGFR-like"/>
    <property type="match status" value="1"/>
</dbReference>
<dbReference type="EMBL" id="QPMT01000051">
    <property type="protein sequence ID" value="KAF4849313.1"/>
    <property type="molecule type" value="Genomic_DNA"/>
</dbReference>
<evidence type="ECO:0000313" key="4">
    <source>
        <dbReference type="Proteomes" id="UP000711996"/>
    </source>
</evidence>
<proteinExistence type="predicted"/>
<name>A0A9P5BSV6_COLSI</name>
<accession>A0A9P5BSV6</accession>
<dbReference type="OrthoDB" id="5210231at2759"/>
<reference evidence="3" key="1">
    <citation type="submission" date="2019-06" db="EMBL/GenBank/DDBJ databases">
        <authorList>
            <person name="Gan P."/>
            <person name="Shirasu K."/>
        </authorList>
    </citation>
    <scope>NUCLEOTIDE SEQUENCE [LARGE SCALE GENOMIC DNA]</scope>
    <source>
        <strain evidence="3">CAD2</strain>
    </source>
</reference>
<gene>
    <name evidence="3" type="ORF">CGCSCA2_v011980</name>
</gene>
<keyword evidence="2" id="KW-0472">Membrane</keyword>
<keyword evidence="2" id="KW-1133">Transmembrane helix</keyword>
<dbReference type="AlphaFoldDB" id="A0A9P5BSV6"/>
<evidence type="ECO:0000256" key="1">
    <source>
        <dbReference type="SAM" id="MobiDB-lite"/>
    </source>
</evidence>
<feature type="region of interest" description="Disordered" evidence="1">
    <location>
        <begin position="283"/>
        <end position="324"/>
    </location>
</feature>
<protein>
    <submittedName>
        <fullName evidence="3">Uncharacterized protein</fullName>
    </submittedName>
</protein>
<evidence type="ECO:0000256" key="2">
    <source>
        <dbReference type="SAM" id="Phobius"/>
    </source>
</evidence>
<feature type="compositionally biased region" description="Basic and acidic residues" evidence="1">
    <location>
        <begin position="283"/>
        <end position="294"/>
    </location>
</feature>
<evidence type="ECO:0000313" key="3">
    <source>
        <dbReference type="EMBL" id="KAF4849313.1"/>
    </source>
</evidence>